<accession>A0A843XW47</accession>
<proteinExistence type="predicted"/>
<evidence type="ECO:0000313" key="2">
    <source>
        <dbReference type="Proteomes" id="UP000652761"/>
    </source>
</evidence>
<comment type="caution">
    <text evidence="1">The sequence shown here is derived from an EMBL/GenBank/DDBJ whole genome shotgun (WGS) entry which is preliminary data.</text>
</comment>
<name>A0A843XW47_COLES</name>
<gene>
    <name evidence="1" type="ORF">Taro_056037</name>
</gene>
<dbReference type="Proteomes" id="UP000652761">
    <property type="component" value="Unassembled WGS sequence"/>
</dbReference>
<protein>
    <submittedName>
        <fullName evidence="1">Uncharacterized protein</fullName>
    </submittedName>
</protein>
<evidence type="ECO:0000313" key="1">
    <source>
        <dbReference type="EMBL" id="MQM22977.1"/>
    </source>
</evidence>
<reference evidence="1" key="1">
    <citation type="submission" date="2017-07" db="EMBL/GenBank/DDBJ databases">
        <title>Taro Niue Genome Assembly and Annotation.</title>
        <authorList>
            <person name="Atibalentja N."/>
            <person name="Keating K."/>
            <person name="Fields C.J."/>
        </authorList>
    </citation>
    <scope>NUCLEOTIDE SEQUENCE</scope>
    <source>
        <strain evidence="1">Niue_2</strain>
        <tissue evidence="1">Leaf</tissue>
    </source>
</reference>
<sequence length="431" mass="46048">LVVATRFPDATCPSQLPYLSRWDCDGLGGRDKTWFASGVFRGHGWCVGVCPRACVPLGPFGGNATGCLPAFSDRSLAVSSSVGLVVLASSAVFSAFRSAGSLGVPWWLCLWALDLGGGPRWPCLCETFLLTWLLGVSRGDTWLFLPKLVDVRDVGACVVRIWSHAVAPVFRELFCLGGSFLLLWLVRDCHVVVLGMGPQLGKAAVVRAFFWCSVVALSHSSGDVRGKSKAGDPVLRCQSIVALACVASRPRSVSGVQGGSTCGLSTLWRSKVAMLVVTLPSHVVARCSLLTPLLSSARGSSSQKLGVGRVAETAVAPCVASSSESECFGIVARAKQMFCVPSLVRCSWSSSLLVLEKVSFPQNCVVLVSGCYCVALYVEVHRLFALCSGEVSRPDAEYRYARQLQVNRGVNGNIVCRQLRILTARDLAVKL</sequence>
<feature type="non-terminal residue" evidence="1">
    <location>
        <position position="431"/>
    </location>
</feature>
<organism evidence="1 2">
    <name type="scientific">Colocasia esculenta</name>
    <name type="common">Wild taro</name>
    <name type="synonym">Arum esculentum</name>
    <dbReference type="NCBI Taxonomy" id="4460"/>
    <lineage>
        <taxon>Eukaryota</taxon>
        <taxon>Viridiplantae</taxon>
        <taxon>Streptophyta</taxon>
        <taxon>Embryophyta</taxon>
        <taxon>Tracheophyta</taxon>
        <taxon>Spermatophyta</taxon>
        <taxon>Magnoliopsida</taxon>
        <taxon>Liliopsida</taxon>
        <taxon>Araceae</taxon>
        <taxon>Aroideae</taxon>
        <taxon>Colocasieae</taxon>
        <taxon>Colocasia</taxon>
    </lineage>
</organism>
<dbReference type="EMBL" id="NMUH01014624">
    <property type="protein sequence ID" value="MQM22977.1"/>
    <property type="molecule type" value="Genomic_DNA"/>
</dbReference>
<keyword evidence="2" id="KW-1185">Reference proteome</keyword>
<dbReference type="AlphaFoldDB" id="A0A843XW47"/>
<feature type="non-terminal residue" evidence="1">
    <location>
        <position position="1"/>
    </location>
</feature>